<keyword evidence="7" id="KW-1185">Reference proteome</keyword>
<dbReference type="Gene3D" id="2.40.50.140">
    <property type="entry name" value="Nucleic acid-binding proteins"/>
    <property type="match status" value="1"/>
</dbReference>
<dbReference type="SUPFAM" id="SSF57863">
    <property type="entry name" value="ArfGap/RecO-like zinc finger"/>
    <property type="match status" value="1"/>
</dbReference>
<keyword evidence="5" id="KW-0227">DNA damage</keyword>
<dbReference type="HAMAP" id="MF_00201">
    <property type="entry name" value="RecO"/>
    <property type="match status" value="1"/>
</dbReference>
<dbReference type="GO" id="GO:0006302">
    <property type="term" value="P:double-strand break repair"/>
    <property type="evidence" value="ECO:0007669"/>
    <property type="project" value="TreeGrafter"/>
</dbReference>
<accession>D7CTG5</accession>
<dbReference type="InterPro" id="IPR037278">
    <property type="entry name" value="ARFGAP/RecO"/>
</dbReference>
<organism evidence="6 7">
    <name type="scientific">Truepera radiovictrix (strain DSM 17093 / CIP 108686 / LMG 22925 / RQ-24)</name>
    <dbReference type="NCBI Taxonomy" id="649638"/>
    <lineage>
        <taxon>Bacteria</taxon>
        <taxon>Thermotogati</taxon>
        <taxon>Deinococcota</taxon>
        <taxon>Deinococci</taxon>
        <taxon>Trueperales</taxon>
        <taxon>Trueperaceae</taxon>
        <taxon>Truepera</taxon>
    </lineage>
</organism>
<dbReference type="PANTHER" id="PTHR33991">
    <property type="entry name" value="DNA REPAIR PROTEIN RECO"/>
    <property type="match status" value="1"/>
</dbReference>
<dbReference type="SUPFAM" id="SSF50249">
    <property type="entry name" value="Nucleic acid-binding proteins"/>
    <property type="match status" value="1"/>
</dbReference>
<evidence type="ECO:0000256" key="2">
    <source>
        <dbReference type="ARBA" id="ARBA00021310"/>
    </source>
</evidence>
<evidence type="ECO:0000256" key="1">
    <source>
        <dbReference type="ARBA" id="ARBA00007452"/>
    </source>
</evidence>
<dbReference type="InterPro" id="IPR042242">
    <property type="entry name" value="RecO_C"/>
</dbReference>
<dbReference type="STRING" id="649638.Trad_0686"/>
<comment type="similarity">
    <text evidence="1 5">Belongs to the RecO family.</text>
</comment>
<dbReference type="AlphaFoldDB" id="D7CTG5"/>
<dbReference type="GO" id="GO:0043590">
    <property type="term" value="C:bacterial nucleoid"/>
    <property type="evidence" value="ECO:0007669"/>
    <property type="project" value="TreeGrafter"/>
</dbReference>
<dbReference type="GO" id="GO:0006310">
    <property type="term" value="P:DNA recombination"/>
    <property type="evidence" value="ECO:0007669"/>
    <property type="project" value="UniProtKB-UniRule"/>
</dbReference>
<dbReference type="Pfam" id="PF02565">
    <property type="entry name" value="RecO_C"/>
    <property type="match status" value="1"/>
</dbReference>
<dbReference type="Gene3D" id="6.20.220.20">
    <property type="entry name" value="Recombination protein O, zinc-binding domain"/>
    <property type="match status" value="1"/>
</dbReference>
<keyword evidence="3 5" id="KW-0233">DNA recombination</keyword>
<reference evidence="6 7" key="2">
    <citation type="journal article" date="2011" name="Stand. Genomic Sci.">
        <title>Complete genome sequence of Truepera radiovictrix type strain (RQ-24).</title>
        <authorList>
            <person name="Ivanova N."/>
            <person name="Rohde C."/>
            <person name="Munk C."/>
            <person name="Nolan M."/>
            <person name="Lucas S."/>
            <person name="Del Rio T.G."/>
            <person name="Tice H."/>
            <person name="Deshpande S."/>
            <person name="Cheng J.F."/>
            <person name="Tapia R."/>
            <person name="Han C."/>
            <person name="Goodwin L."/>
            <person name="Pitluck S."/>
            <person name="Liolios K."/>
            <person name="Mavromatis K."/>
            <person name="Mikhailova N."/>
            <person name="Pati A."/>
            <person name="Chen A."/>
            <person name="Palaniappan K."/>
            <person name="Land M."/>
            <person name="Hauser L."/>
            <person name="Chang Y.J."/>
            <person name="Jeffries C.D."/>
            <person name="Brambilla E."/>
            <person name="Rohde M."/>
            <person name="Goker M."/>
            <person name="Tindall B.J."/>
            <person name="Woyke T."/>
            <person name="Bristow J."/>
            <person name="Eisen J.A."/>
            <person name="Markowitz V."/>
            <person name="Hugenholtz P."/>
            <person name="Kyrpides N.C."/>
            <person name="Klenk H.P."/>
            <person name="Lapidus A."/>
        </authorList>
    </citation>
    <scope>NUCLEOTIDE SEQUENCE [LARGE SCALE GENOMIC DNA]</scope>
    <source>
        <strain evidence="7">DSM 17093 / CIP 108686 / LMG 22925 / RQ-24</strain>
    </source>
</reference>
<dbReference type="KEGG" id="tra:Trad_0686"/>
<dbReference type="EMBL" id="CP002049">
    <property type="protein sequence ID" value="ADI13822.1"/>
    <property type="molecule type" value="Genomic_DNA"/>
</dbReference>
<evidence type="ECO:0000256" key="4">
    <source>
        <dbReference type="ARBA" id="ARBA00033409"/>
    </source>
</evidence>
<dbReference type="Proteomes" id="UP000000379">
    <property type="component" value="Chromosome"/>
</dbReference>
<dbReference type="RefSeq" id="WP_013177194.1">
    <property type="nucleotide sequence ID" value="NC_014221.1"/>
</dbReference>
<name>D7CTG5_TRURR</name>
<gene>
    <name evidence="5" type="primary">recO</name>
    <name evidence="6" type="ordered locus">Trad_0686</name>
</gene>
<evidence type="ECO:0000313" key="6">
    <source>
        <dbReference type="EMBL" id="ADI13822.1"/>
    </source>
</evidence>
<evidence type="ECO:0000256" key="3">
    <source>
        <dbReference type="ARBA" id="ARBA00023172"/>
    </source>
</evidence>
<proteinExistence type="inferred from homology"/>
<evidence type="ECO:0000256" key="5">
    <source>
        <dbReference type="HAMAP-Rule" id="MF_00201"/>
    </source>
</evidence>
<dbReference type="InterPro" id="IPR003717">
    <property type="entry name" value="RecO"/>
</dbReference>
<dbReference type="InterPro" id="IPR012340">
    <property type="entry name" value="NA-bd_OB-fold"/>
</dbReference>
<dbReference type="Gene3D" id="1.20.1440.120">
    <property type="entry name" value="Recombination protein O, C-terminal domain"/>
    <property type="match status" value="1"/>
</dbReference>
<comment type="function">
    <text evidence="5">Involved in DNA repair and RecF pathway recombination.</text>
</comment>
<dbReference type="eggNOG" id="COG1381">
    <property type="taxonomic scope" value="Bacteria"/>
</dbReference>
<keyword evidence="5" id="KW-0234">DNA repair</keyword>
<sequence length="257" mass="27412">MGKGRYTVREGIVLRRSELPSGDVVVTLLSETGKWRAVARKGKLVGGNLGKLSLFHDVTVQQYGRNGGSDELALITQVQLNGALPRLSDPAIYPYAHVLAELTDKLAVEVQLEGQLYHLFAGALRGLSRHPDPEAVALVMGWRLLAQGGLAPRLARCARCGGPLEGSGEGRFDVAAGGLSCAACASGFRVAAPVVDDLIALHRQSVREVLARPLEPRRAHWTLLLRYLTFHVGELKSLSGLATQGPEPTPPPQAAAP</sequence>
<dbReference type="HOGENOM" id="CLU_1097202_0_0_0"/>
<dbReference type="OrthoDB" id="9797083at2"/>
<dbReference type="PANTHER" id="PTHR33991:SF1">
    <property type="entry name" value="DNA REPAIR PROTEIN RECO"/>
    <property type="match status" value="1"/>
</dbReference>
<evidence type="ECO:0000313" key="7">
    <source>
        <dbReference type="Proteomes" id="UP000000379"/>
    </source>
</evidence>
<reference evidence="7" key="1">
    <citation type="submission" date="2010-05" db="EMBL/GenBank/DDBJ databases">
        <title>The complete genome of Truepera radiovictris DSM 17093.</title>
        <authorList>
            <consortium name="US DOE Joint Genome Institute (JGI-PGF)"/>
            <person name="Lucas S."/>
            <person name="Copeland A."/>
            <person name="Lapidus A."/>
            <person name="Glavina del Rio T."/>
            <person name="Dalin E."/>
            <person name="Tice H."/>
            <person name="Bruce D."/>
            <person name="Goodwin L."/>
            <person name="Pitluck S."/>
            <person name="Kyrpides N."/>
            <person name="Mavromatis K."/>
            <person name="Ovchinnikova G."/>
            <person name="Munk A.C."/>
            <person name="Detter J.C."/>
            <person name="Han C."/>
            <person name="Tapia R."/>
            <person name="Land M."/>
            <person name="Hauser L."/>
            <person name="Markowitz V."/>
            <person name="Cheng J.-F."/>
            <person name="Hugenholtz P."/>
            <person name="Woyke T."/>
            <person name="Wu D."/>
            <person name="Tindall B."/>
            <person name="Pomrenke H.G."/>
            <person name="Brambilla E."/>
            <person name="Klenk H.-P."/>
            <person name="Eisen J.A."/>
        </authorList>
    </citation>
    <scope>NUCLEOTIDE SEQUENCE [LARGE SCALE GENOMIC DNA]</scope>
    <source>
        <strain evidence="7">DSM 17093 / CIP 108686 / LMG 22925 / RQ-24</strain>
    </source>
</reference>
<dbReference type="NCBIfam" id="TIGR00613">
    <property type="entry name" value="reco"/>
    <property type="match status" value="1"/>
</dbReference>
<protein>
    <recommendedName>
        <fullName evidence="2 5">DNA repair protein RecO</fullName>
    </recommendedName>
    <alternativeName>
        <fullName evidence="4 5">Recombination protein O</fullName>
    </alternativeName>
</protein>